<dbReference type="EMBL" id="LFIW01001965">
    <property type="protein sequence ID" value="KZL80188.1"/>
    <property type="molecule type" value="Genomic_DNA"/>
</dbReference>
<keyword evidence="2" id="KW-1185">Reference proteome</keyword>
<comment type="caution">
    <text evidence="1">The sequence shown here is derived from an EMBL/GenBank/DDBJ whole genome shotgun (WGS) entry which is preliminary data.</text>
</comment>
<accession>A0A161W8A1</accession>
<feature type="non-terminal residue" evidence="1">
    <location>
        <position position="1"/>
    </location>
</feature>
<evidence type="ECO:0000313" key="2">
    <source>
        <dbReference type="Proteomes" id="UP000076584"/>
    </source>
</evidence>
<organism evidence="1 2">
    <name type="scientific">Colletotrichum incanum</name>
    <name type="common">Soybean anthracnose fungus</name>
    <dbReference type="NCBI Taxonomy" id="1573173"/>
    <lineage>
        <taxon>Eukaryota</taxon>
        <taxon>Fungi</taxon>
        <taxon>Dikarya</taxon>
        <taxon>Ascomycota</taxon>
        <taxon>Pezizomycotina</taxon>
        <taxon>Sordariomycetes</taxon>
        <taxon>Hypocreomycetidae</taxon>
        <taxon>Glomerellales</taxon>
        <taxon>Glomerellaceae</taxon>
        <taxon>Colletotrichum</taxon>
        <taxon>Colletotrichum spaethianum species complex</taxon>
    </lineage>
</organism>
<dbReference type="AlphaFoldDB" id="A0A161W8A1"/>
<name>A0A161W8A1_COLIC</name>
<protein>
    <submittedName>
        <fullName evidence="1">Uncharacterized protein</fullName>
    </submittedName>
</protein>
<gene>
    <name evidence="1" type="ORF">CI238_06574</name>
</gene>
<evidence type="ECO:0000313" key="1">
    <source>
        <dbReference type="EMBL" id="KZL80188.1"/>
    </source>
</evidence>
<dbReference type="Proteomes" id="UP000076584">
    <property type="component" value="Unassembled WGS sequence"/>
</dbReference>
<proteinExistence type="predicted"/>
<sequence length="195" mass="22308">LPKATHFIIQPTYKLGRSTDEMASRLAHMHNTNVRMINPDHSFTFVNLASKSFELVHHTIPTAPDVRMVHELPDSTVLAKDGEVKMSWTKGCYFGKSGRDDVTLCWQEMEALQSFCIGIESPERGFFRPIQSHYKIKYNDGKTNKDWFFPSDNPGDSYTFPNTMDVDIVVRSHAMKDQLELEVIIKDKGPSDLKQ</sequence>
<reference evidence="1 2" key="1">
    <citation type="submission" date="2015-06" db="EMBL/GenBank/DDBJ databases">
        <title>Survival trade-offs in plant roots during colonization by closely related pathogenic and mutualistic fungi.</title>
        <authorList>
            <person name="Hacquard S."/>
            <person name="Kracher B."/>
            <person name="Hiruma K."/>
            <person name="Weinman A."/>
            <person name="Muench P."/>
            <person name="Garrido Oter R."/>
            <person name="Ver Loren van Themaat E."/>
            <person name="Dallerey J.-F."/>
            <person name="Damm U."/>
            <person name="Henrissat B."/>
            <person name="Lespinet O."/>
            <person name="Thon M."/>
            <person name="Kemen E."/>
            <person name="McHardy A.C."/>
            <person name="Schulze-Lefert P."/>
            <person name="O'Connell R.J."/>
        </authorList>
    </citation>
    <scope>NUCLEOTIDE SEQUENCE [LARGE SCALE GENOMIC DNA]</scope>
    <source>
        <strain evidence="1 2">MAFF 238704</strain>
    </source>
</reference>